<organism evidence="2">
    <name type="scientific">Anguilla anguilla</name>
    <name type="common">European freshwater eel</name>
    <name type="synonym">Muraena anguilla</name>
    <dbReference type="NCBI Taxonomy" id="7936"/>
    <lineage>
        <taxon>Eukaryota</taxon>
        <taxon>Metazoa</taxon>
        <taxon>Chordata</taxon>
        <taxon>Craniata</taxon>
        <taxon>Vertebrata</taxon>
        <taxon>Euteleostomi</taxon>
        <taxon>Actinopterygii</taxon>
        <taxon>Neopterygii</taxon>
        <taxon>Teleostei</taxon>
        <taxon>Anguilliformes</taxon>
        <taxon>Anguillidae</taxon>
        <taxon>Anguilla</taxon>
    </lineage>
</organism>
<keyword evidence="1" id="KW-0732">Signal</keyword>
<evidence type="ECO:0000256" key="1">
    <source>
        <dbReference type="SAM" id="SignalP"/>
    </source>
</evidence>
<name>A0A0E9R594_ANGAN</name>
<protein>
    <submittedName>
        <fullName evidence="2">Uncharacterized protein</fullName>
    </submittedName>
</protein>
<dbReference type="AlphaFoldDB" id="A0A0E9R594"/>
<accession>A0A0E9R594</accession>
<reference evidence="2" key="2">
    <citation type="journal article" date="2015" name="Fish Shellfish Immunol.">
        <title>Early steps in the European eel (Anguilla anguilla)-Vibrio vulnificus interaction in the gills: Role of the RtxA13 toxin.</title>
        <authorList>
            <person name="Callol A."/>
            <person name="Pajuelo D."/>
            <person name="Ebbesson L."/>
            <person name="Teles M."/>
            <person name="MacKenzie S."/>
            <person name="Amaro C."/>
        </authorList>
    </citation>
    <scope>NUCLEOTIDE SEQUENCE</scope>
</reference>
<proteinExistence type="predicted"/>
<feature type="chain" id="PRO_5002432220" evidence="1">
    <location>
        <begin position="19"/>
        <end position="58"/>
    </location>
</feature>
<feature type="signal peptide" evidence="1">
    <location>
        <begin position="1"/>
        <end position="18"/>
    </location>
</feature>
<sequence>MGLLCYCILIYLIPQIPLFNPASVTSFMIKLQMARCVYCELTYYGNNSYFHQNACKLM</sequence>
<reference evidence="2" key="1">
    <citation type="submission" date="2014-11" db="EMBL/GenBank/DDBJ databases">
        <authorList>
            <person name="Amaro Gonzalez C."/>
        </authorList>
    </citation>
    <scope>NUCLEOTIDE SEQUENCE</scope>
</reference>
<evidence type="ECO:0000313" key="2">
    <source>
        <dbReference type="EMBL" id="JAH23655.1"/>
    </source>
</evidence>
<dbReference type="EMBL" id="GBXM01084922">
    <property type="protein sequence ID" value="JAH23655.1"/>
    <property type="molecule type" value="Transcribed_RNA"/>
</dbReference>